<evidence type="ECO:0000313" key="2">
    <source>
        <dbReference type="EMBL" id="GMA40314.1"/>
    </source>
</evidence>
<name>A0ABQ6IQY8_9MICO</name>
<keyword evidence="3" id="KW-1185">Reference proteome</keyword>
<evidence type="ECO:0000313" key="3">
    <source>
        <dbReference type="Proteomes" id="UP001157126"/>
    </source>
</evidence>
<evidence type="ECO:0000256" key="1">
    <source>
        <dbReference type="SAM" id="MobiDB-lite"/>
    </source>
</evidence>
<feature type="compositionally biased region" description="Basic and acidic residues" evidence="1">
    <location>
        <begin position="21"/>
        <end position="33"/>
    </location>
</feature>
<feature type="region of interest" description="Disordered" evidence="1">
    <location>
        <begin position="62"/>
        <end position="82"/>
    </location>
</feature>
<organism evidence="2 3">
    <name type="scientific">Mobilicoccus caccae</name>
    <dbReference type="NCBI Taxonomy" id="1859295"/>
    <lineage>
        <taxon>Bacteria</taxon>
        <taxon>Bacillati</taxon>
        <taxon>Actinomycetota</taxon>
        <taxon>Actinomycetes</taxon>
        <taxon>Micrococcales</taxon>
        <taxon>Dermatophilaceae</taxon>
        <taxon>Mobilicoccus</taxon>
    </lineage>
</organism>
<dbReference type="EMBL" id="BSUO01000001">
    <property type="protein sequence ID" value="GMA40314.1"/>
    <property type="molecule type" value="Genomic_DNA"/>
</dbReference>
<accession>A0ABQ6IQY8</accession>
<feature type="region of interest" description="Disordered" evidence="1">
    <location>
        <begin position="1"/>
        <end position="42"/>
    </location>
</feature>
<dbReference type="Proteomes" id="UP001157126">
    <property type="component" value="Unassembled WGS sequence"/>
</dbReference>
<gene>
    <name evidence="2" type="ORF">GCM10025883_23590</name>
</gene>
<comment type="caution">
    <text evidence="2">The sequence shown here is derived from an EMBL/GenBank/DDBJ whole genome shotgun (WGS) entry which is preliminary data.</text>
</comment>
<reference evidence="3" key="1">
    <citation type="journal article" date="2019" name="Int. J. Syst. Evol. Microbiol.">
        <title>The Global Catalogue of Microorganisms (GCM) 10K type strain sequencing project: providing services to taxonomists for standard genome sequencing and annotation.</title>
        <authorList>
            <consortium name="The Broad Institute Genomics Platform"/>
            <consortium name="The Broad Institute Genome Sequencing Center for Infectious Disease"/>
            <person name="Wu L."/>
            <person name="Ma J."/>
        </authorList>
    </citation>
    <scope>NUCLEOTIDE SEQUENCE [LARGE SCALE GENOMIC DNA]</scope>
    <source>
        <strain evidence="3">NBRC 113072</strain>
    </source>
</reference>
<protein>
    <submittedName>
        <fullName evidence="2">Uncharacterized protein</fullName>
    </submittedName>
</protein>
<proteinExistence type="predicted"/>
<sequence>MGEQAVGQTAGRGVGAQTDQSLRELLPDHELSPRRVLPPSAPSAFRNLAPLVLGESGRRLGQQMTPVQGRGGAAQSKNNTDNIDREVTALRRSDLRRRRIATIDPLSMSSVLFFIRVHT</sequence>